<evidence type="ECO:0000313" key="3">
    <source>
        <dbReference type="Proteomes" id="UP000234331"/>
    </source>
</evidence>
<dbReference type="InterPro" id="IPR052509">
    <property type="entry name" value="Metal_resp_DNA-bind_regulator"/>
</dbReference>
<evidence type="ECO:0000313" key="2">
    <source>
        <dbReference type="EMBL" id="SNQ47737.1"/>
    </source>
</evidence>
<accession>A0A2I2KPZ0</accession>
<evidence type="ECO:0000259" key="1">
    <source>
        <dbReference type="Pfam" id="PF03551"/>
    </source>
</evidence>
<proteinExistence type="predicted"/>
<dbReference type="PANTHER" id="PTHR33169">
    <property type="entry name" value="PADR-FAMILY TRANSCRIPTIONAL REGULATOR"/>
    <property type="match status" value="1"/>
</dbReference>
<protein>
    <submittedName>
        <fullName evidence="2">Putative transcriptional regulator</fullName>
    </submittedName>
</protein>
<dbReference type="RefSeq" id="WP_101831517.1">
    <property type="nucleotide sequence ID" value="NZ_FZMO01000112.1"/>
</dbReference>
<dbReference type="OrthoDB" id="122286at2"/>
<dbReference type="AlphaFoldDB" id="A0A2I2KPZ0"/>
<dbReference type="Pfam" id="PF03551">
    <property type="entry name" value="PadR"/>
    <property type="match status" value="1"/>
</dbReference>
<dbReference type="PANTHER" id="PTHR33169:SF13">
    <property type="entry name" value="PADR-FAMILY TRANSCRIPTIONAL REGULATOR"/>
    <property type="match status" value="1"/>
</dbReference>
<gene>
    <name evidence="2" type="ORF">FRACA_20133</name>
</gene>
<dbReference type="InterPro" id="IPR005149">
    <property type="entry name" value="Tscrpt_reg_PadR_N"/>
</dbReference>
<dbReference type="EMBL" id="FZMO01000112">
    <property type="protein sequence ID" value="SNQ47737.1"/>
    <property type="molecule type" value="Genomic_DNA"/>
</dbReference>
<sequence>MGIDEMREPTFLVLAALADGAKHGYALIHDIAAISEGRVTLRAGTLYAALDRLTGEGLVRPSGEEVVDGRLRRYYDLTDTGADVLAAQVDRLRSNAAAAERRLRSRPGLGAAPA</sequence>
<keyword evidence="3" id="KW-1185">Reference proteome</keyword>
<reference evidence="2 3" key="1">
    <citation type="submission" date="2017-06" db="EMBL/GenBank/DDBJ databases">
        <authorList>
            <person name="Kim H.J."/>
            <person name="Triplett B.A."/>
        </authorList>
    </citation>
    <scope>NUCLEOTIDE SEQUENCE [LARGE SCALE GENOMIC DNA]</scope>
    <source>
        <strain evidence="2">FRACA_ARgP5</strain>
    </source>
</reference>
<dbReference type="SUPFAM" id="SSF46785">
    <property type="entry name" value="Winged helix' DNA-binding domain"/>
    <property type="match status" value="1"/>
</dbReference>
<dbReference type="InterPro" id="IPR036388">
    <property type="entry name" value="WH-like_DNA-bd_sf"/>
</dbReference>
<name>A0A2I2KPZ0_9ACTN</name>
<dbReference type="Proteomes" id="UP000234331">
    <property type="component" value="Unassembled WGS sequence"/>
</dbReference>
<dbReference type="Gene3D" id="1.10.10.10">
    <property type="entry name" value="Winged helix-like DNA-binding domain superfamily/Winged helix DNA-binding domain"/>
    <property type="match status" value="1"/>
</dbReference>
<dbReference type="InterPro" id="IPR036390">
    <property type="entry name" value="WH_DNA-bd_sf"/>
</dbReference>
<feature type="domain" description="Transcription regulator PadR N-terminal" evidence="1">
    <location>
        <begin position="13"/>
        <end position="86"/>
    </location>
</feature>
<organism evidence="2 3">
    <name type="scientific">Frankia canadensis</name>
    <dbReference type="NCBI Taxonomy" id="1836972"/>
    <lineage>
        <taxon>Bacteria</taxon>
        <taxon>Bacillati</taxon>
        <taxon>Actinomycetota</taxon>
        <taxon>Actinomycetes</taxon>
        <taxon>Frankiales</taxon>
        <taxon>Frankiaceae</taxon>
        <taxon>Frankia</taxon>
    </lineage>
</organism>